<evidence type="ECO:0000313" key="1">
    <source>
        <dbReference type="EMBL" id="KIJ43358.1"/>
    </source>
</evidence>
<accession>A0A0C9UK05</accession>
<proteinExistence type="predicted"/>
<organism evidence="1 2">
    <name type="scientific">Sphaerobolus stellatus (strain SS14)</name>
    <dbReference type="NCBI Taxonomy" id="990650"/>
    <lineage>
        <taxon>Eukaryota</taxon>
        <taxon>Fungi</taxon>
        <taxon>Dikarya</taxon>
        <taxon>Basidiomycota</taxon>
        <taxon>Agaricomycotina</taxon>
        <taxon>Agaricomycetes</taxon>
        <taxon>Phallomycetidae</taxon>
        <taxon>Geastrales</taxon>
        <taxon>Sphaerobolaceae</taxon>
        <taxon>Sphaerobolus</taxon>
    </lineage>
</organism>
<keyword evidence="2" id="KW-1185">Reference proteome</keyword>
<reference evidence="1 2" key="1">
    <citation type="submission" date="2014-06" db="EMBL/GenBank/DDBJ databases">
        <title>Evolutionary Origins and Diversification of the Mycorrhizal Mutualists.</title>
        <authorList>
            <consortium name="DOE Joint Genome Institute"/>
            <consortium name="Mycorrhizal Genomics Consortium"/>
            <person name="Kohler A."/>
            <person name="Kuo A."/>
            <person name="Nagy L.G."/>
            <person name="Floudas D."/>
            <person name="Copeland A."/>
            <person name="Barry K.W."/>
            <person name="Cichocki N."/>
            <person name="Veneault-Fourrey C."/>
            <person name="LaButti K."/>
            <person name="Lindquist E.A."/>
            <person name="Lipzen A."/>
            <person name="Lundell T."/>
            <person name="Morin E."/>
            <person name="Murat C."/>
            <person name="Riley R."/>
            <person name="Ohm R."/>
            <person name="Sun H."/>
            <person name="Tunlid A."/>
            <person name="Henrissat B."/>
            <person name="Grigoriev I.V."/>
            <person name="Hibbett D.S."/>
            <person name="Martin F."/>
        </authorList>
    </citation>
    <scope>NUCLEOTIDE SEQUENCE [LARGE SCALE GENOMIC DNA]</scope>
    <source>
        <strain evidence="1 2">SS14</strain>
    </source>
</reference>
<dbReference type="Proteomes" id="UP000054279">
    <property type="component" value="Unassembled WGS sequence"/>
</dbReference>
<dbReference type="HOGENOM" id="CLU_1042702_0_0_1"/>
<sequence length="267" mass="30276">MPVFTKFPDGDSLAPSYDTTFDELAPPISSEESTTVFYPIYPPEAVARQTHVICPSILNMQHACNAPVLGPWTICFLNPFIISRPSPWIITPTPLRILAYQTNDRLARQPSYTFTQFQRDLVLYDIQWRVAYGISRPETSVARRAVVDLITLYKPPGAYQPPSIRKIVRFPSLMSSTIRASIMQTFFNNDPPWYAHVDLLFDIKHARSTTTWFTLNAEPRGALNCDNHTIAISVVYGVSKALHSYLVLLWRTGAEILVRNRRRGGTS</sequence>
<protein>
    <submittedName>
        <fullName evidence="1">Unplaced genomic scaffold SPHSTscaffold_48, whole genome shotgun sequence</fullName>
    </submittedName>
</protein>
<evidence type="ECO:0000313" key="2">
    <source>
        <dbReference type="Proteomes" id="UP000054279"/>
    </source>
</evidence>
<dbReference type="AlphaFoldDB" id="A0A0C9UK05"/>
<gene>
    <name evidence="1" type="ORF">M422DRAFT_253240</name>
</gene>
<name>A0A0C9UK05_SPHS4</name>
<dbReference type="EMBL" id="KN837123">
    <property type="protein sequence ID" value="KIJ43358.1"/>
    <property type="molecule type" value="Genomic_DNA"/>
</dbReference>